<proteinExistence type="predicted"/>
<dbReference type="STRING" id="145388.A0A0D2MPL3"/>
<dbReference type="KEGG" id="mng:MNEG_11360"/>
<protein>
    <recommendedName>
        <fullName evidence="4">DUF3611 family protein</fullName>
    </recommendedName>
</protein>
<dbReference type="InterPro" id="IPR022051">
    <property type="entry name" value="DUF3611"/>
</dbReference>
<dbReference type="PANTHER" id="PTHR34548:SF2">
    <property type="entry name" value="PROTEIN TIC 21, CHLOROPLASTIC"/>
    <property type="match status" value="1"/>
</dbReference>
<organism evidence="2 3">
    <name type="scientific">Monoraphidium neglectum</name>
    <dbReference type="NCBI Taxonomy" id="145388"/>
    <lineage>
        <taxon>Eukaryota</taxon>
        <taxon>Viridiplantae</taxon>
        <taxon>Chlorophyta</taxon>
        <taxon>core chlorophytes</taxon>
        <taxon>Chlorophyceae</taxon>
        <taxon>CS clade</taxon>
        <taxon>Sphaeropleales</taxon>
        <taxon>Selenastraceae</taxon>
        <taxon>Monoraphidium</taxon>
    </lineage>
</organism>
<evidence type="ECO:0000313" key="3">
    <source>
        <dbReference type="Proteomes" id="UP000054498"/>
    </source>
</evidence>
<evidence type="ECO:0000313" key="2">
    <source>
        <dbReference type="EMBL" id="KIY96600.1"/>
    </source>
</evidence>
<sequence length="203" mass="21322">MQTAMRATSMNAVLLSVRADLSISGDSLGNNAPAVRNLAWGSFWVQLPLTVVSASILFFASFVTAQSPPDISRIFTFLGIVASFISTFFAHGFLTLARQAINEGKAVRRSALVQNLVRNTNINLAGIGVVLLGLQASVGTLVSKTMLGAANAPYATPQPGATLVSLDVFSLQASTNVLLAHFVSIVFTNLILSRVNKATAQAA</sequence>
<dbReference type="OrthoDB" id="5900at2759"/>
<feature type="transmembrane region" description="Helical" evidence="1">
    <location>
        <begin position="75"/>
        <end position="101"/>
    </location>
</feature>
<keyword evidence="1" id="KW-1133">Transmembrane helix</keyword>
<dbReference type="RefSeq" id="XP_013895620.1">
    <property type="nucleotide sequence ID" value="XM_014040166.1"/>
</dbReference>
<keyword evidence="1" id="KW-0812">Transmembrane</keyword>
<name>A0A0D2MPL3_9CHLO</name>
<dbReference type="PANTHER" id="PTHR34548">
    <property type="entry name" value="PROTEIN TIC 21, CHLOROPLASTIC"/>
    <property type="match status" value="1"/>
</dbReference>
<dbReference type="GeneID" id="25728615"/>
<keyword evidence="3" id="KW-1185">Reference proteome</keyword>
<feature type="transmembrane region" description="Helical" evidence="1">
    <location>
        <begin position="121"/>
        <end position="142"/>
    </location>
</feature>
<accession>A0A0D2MPL3</accession>
<dbReference type="AlphaFoldDB" id="A0A0D2MPL3"/>
<reference evidence="2 3" key="1">
    <citation type="journal article" date="2013" name="BMC Genomics">
        <title>Reconstruction of the lipid metabolism for the microalga Monoraphidium neglectum from its genome sequence reveals characteristics suitable for biofuel production.</title>
        <authorList>
            <person name="Bogen C."/>
            <person name="Al-Dilaimi A."/>
            <person name="Albersmeier A."/>
            <person name="Wichmann J."/>
            <person name="Grundmann M."/>
            <person name="Rupp O."/>
            <person name="Lauersen K.J."/>
            <person name="Blifernez-Klassen O."/>
            <person name="Kalinowski J."/>
            <person name="Goesmann A."/>
            <person name="Mussgnug J.H."/>
            <person name="Kruse O."/>
        </authorList>
    </citation>
    <scope>NUCLEOTIDE SEQUENCE [LARGE SCALE GENOMIC DNA]</scope>
    <source>
        <strain evidence="2 3">SAG 48.87</strain>
    </source>
</reference>
<evidence type="ECO:0008006" key="4">
    <source>
        <dbReference type="Google" id="ProtNLM"/>
    </source>
</evidence>
<feature type="transmembrane region" description="Helical" evidence="1">
    <location>
        <begin position="43"/>
        <end position="63"/>
    </location>
</feature>
<dbReference type="EMBL" id="KK102927">
    <property type="protein sequence ID" value="KIY96600.1"/>
    <property type="molecule type" value="Genomic_DNA"/>
</dbReference>
<dbReference type="Proteomes" id="UP000054498">
    <property type="component" value="Unassembled WGS sequence"/>
</dbReference>
<dbReference type="Pfam" id="PF12263">
    <property type="entry name" value="DUF3611"/>
    <property type="match status" value="1"/>
</dbReference>
<evidence type="ECO:0000256" key="1">
    <source>
        <dbReference type="SAM" id="Phobius"/>
    </source>
</evidence>
<keyword evidence="1" id="KW-0472">Membrane</keyword>
<gene>
    <name evidence="2" type="ORF">MNEG_11360</name>
</gene>